<protein>
    <submittedName>
        <fullName evidence="1">Uncharacterized protein</fullName>
    </submittedName>
</protein>
<evidence type="ECO:0000313" key="1">
    <source>
        <dbReference type="EMBL" id="OGD94870.1"/>
    </source>
</evidence>
<dbReference type="Proteomes" id="UP000178336">
    <property type="component" value="Unassembled WGS sequence"/>
</dbReference>
<dbReference type="InterPro" id="IPR036388">
    <property type="entry name" value="WH-like_DNA-bd_sf"/>
</dbReference>
<proteinExistence type="predicted"/>
<organism evidence="1 2">
    <name type="scientific">Candidatus Curtissbacteria bacterium RIFCSPLOWO2_01_FULL_37_9</name>
    <dbReference type="NCBI Taxonomy" id="1797724"/>
    <lineage>
        <taxon>Bacteria</taxon>
        <taxon>Candidatus Curtissiibacteriota</taxon>
    </lineage>
</organism>
<dbReference type="Gene3D" id="1.10.10.10">
    <property type="entry name" value="Winged helix-like DNA-binding domain superfamily/Winged helix DNA-binding domain"/>
    <property type="match status" value="1"/>
</dbReference>
<comment type="caution">
    <text evidence="1">The sequence shown here is derived from an EMBL/GenBank/DDBJ whole genome shotgun (WGS) entry which is preliminary data.</text>
</comment>
<dbReference type="AlphaFoldDB" id="A0A1F5GSL7"/>
<accession>A0A1F5GSL7</accession>
<dbReference type="InterPro" id="IPR036390">
    <property type="entry name" value="WH_DNA-bd_sf"/>
</dbReference>
<dbReference type="EMBL" id="MFBN01000038">
    <property type="protein sequence ID" value="OGD94870.1"/>
    <property type="molecule type" value="Genomic_DNA"/>
</dbReference>
<evidence type="ECO:0000313" key="2">
    <source>
        <dbReference type="Proteomes" id="UP000178336"/>
    </source>
</evidence>
<name>A0A1F5GSL7_9BACT</name>
<reference evidence="1 2" key="1">
    <citation type="journal article" date="2016" name="Nat. Commun.">
        <title>Thousands of microbial genomes shed light on interconnected biogeochemical processes in an aquifer system.</title>
        <authorList>
            <person name="Anantharaman K."/>
            <person name="Brown C.T."/>
            <person name="Hug L.A."/>
            <person name="Sharon I."/>
            <person name="Castelle C.J."/>
            <person name="Probst A.J."/>
            <person name="Thomas B.C."/>
            <person name="Singh A."/>
            <person name="Wilkins M.J."/>
            <person name="Karaoz U."/>
            <person name="Brodie E.L."/>
            <person name="Williams K.H."/>
            <person name="Hubbard S.S."/>
            <person name="Banfield J.F."/>
        </authorList>
    </citation>
    <scope>NUCLEOTIDE SEQUENCE [LARGE SCALE GENOMIC DNA]</scope>
</reference>
<gene>
    <name evidence="1" type="ORF">A3A48_00595</name>
</gene>
<sequence>MLKIEIIWRELLYQTIEKRSLIANNAIRYFTQKDIASKFGFSTSTVFQALKVPRKMGAVRVSGRNFTLEDAEKLLYHWASFRNLQKDVMLSAFVNLPVLEIEARMPPEIVFGGFSAAKEILGENVPADYDKVYVYAEKINEIRKRFEIGKGPSVLQARQGRANLTVLKADKFLASYGQITTVAQTFVDLWNLPYWYAKEYTRNLKEKLNGLLS</sequence>
<dbReference type="SUPFAM" id="SSF46785">
    <property type="entry name" value="Winged helix' DNA-binding domain"/>
    <property type="match status" value="1"/>
</dbReference>
<dbReference type="STRING" id="1797724.A3A48_00595"/>